<reference evidence="1 2" key="1">
    <citation type="submission" date="2017-11" db="EMBL/GenBank/DDBJ databases">
        <title>Complete genome of a free-living desiccation-tolerant cyanobacterium and its photosynthetic adaptation to extreme terrestrial habitat.</title>
        <authorList>
            <person name="Shang J."/>
        </authorList>
    </citation>
    <scope>NUCLEOTIDE SEQUENCE [LARGE SCALE GENOMIC DNA]</scope>
    <source>
        <strain evidence="1 2">CCNUN1</strain>
    </source>
</reference>
<dbReference type="AlphaFoldDB" id="A0A2K8SWQ6"/>
<evidence type="ECO:0000313" key="2">
    <source>
        <dbReference type="Proteomes" id="UP000232003"/>
    </source>
</evidence>
<dbReference type="EMBL" id="CP024785">
    <property type="protein sequence ID" value="AUB39891.1"/>
    <property type="molecule type" value="Genomic_DNA"/>
</dbReference>
<dbReference type="Proteomes" id="UP000232003">
    <property type="component" value="Chromosome"/>
</dbReference>
<protein>
    <submittedName>
        <fullName evidence="1">Uncharacterized protein</fullName>
    </submittedName>
</protein>
<proteinExistence type="predicted"/>
<gene>
    <name evidence="1" type="ORF">COO91_05888</name>
</gene>
<keyword evidence="2" id="KW-1185">Reference proteome</keyword>
<dbReference type="KEGG" id="nfl:COO91_05888"/>
<sequence length="54" mass="6027">MLKIKLIVGVKNKIFKLLMPTAGYAHTSHLKASFILTENLSTMLNLILINFAIV</sequence>
<evidence type="ECO:0000313" key="1">
    <source>
        <dbReference type="EMBL" id="AUB39891.1"/>
    </source>
</evidence>
<organism evidence="1 2">
    <name type="scientific">Nostoc flagelliforme CCNUN1</name>
    <dbReference type="NCBI Taxonomy" id="2038116"/>
    <lineage>
        <taxon>Bacteria</taxon>
        <taxon>Bacillati</taxon>
        <taxon>Cyanobacteriota</taxon>
        <taxon>Cyanophyceae</taxon>
        <taxon>Nostocales</taxon>
        <taxon>Nostocaceae</taxon>
        <taxon>Nostoc</taxon>
    </lineage>
</organism>
<accession>A0A2K8SWQ6</accession>
<name>A0A2K8SWQ6_9NOSO</name>